<feature type="region of interest" description="Disordered" evidence="12">
    <location>
        <begin position="242"/>
        <end position="261"/>
    </location>
</feature>
<proteinExistence type="inferred from homology"/>
<keyword evidence="5 9" id="KW-0653">Protein transport</keyword>
<dbReference type="OrthoDB" id="10266042at2759"/>
<evidence type="ECO:0000259" key="13">
    <source>
        <dbReference type="PROSITE" id="PS51072"/>
    </source>
</evidence>
<dbReference type="InterPro" id="IPR022775">
    <property type="entry name" value="AP_mu_sigma_su"/>
</dbReference>
<dbReference type="CDD" id="cd09254">
    <property type="entry name" value="AP_delta-COPI_MHD"/>
    <property type="match status" value="1"/>
</dbReference>
<dbReference type="GO" id="GO:0015031">
    <property type="term" value="P:protein transport"/>
    <property type="evidence" value="ECO:0007669"/>
    <property type="project" value="UniProtKB-KW"/>
</dbReference>
<evidence type="ECO:0000313" key="15">
    <source>
        <dbReference type="Proteomes" id="UP000750334"/>
    </source>
</evidence>
<evidence type="ECO:0000256" key="12">
    <source>
        <dbReference type="SAM" id="MobiDB-lite"/>
    </source>
</evidence>
<feature type="domain" description="MHD" evidence="13">
    <location>
        <begin position="287"/>
        <end position="542"/>
    </location>
</feature>
<dbReference type="GO" id="GO:0030126">
    <property type="term" value="C:COPI vesicle coat"/>
    <property type="evidence" value="ECO:0007669"/>
    <property type="project" value="UniProtKB-UniRule"/>
</dbReference>
<dbReference type="GO" id="GO:0006888">
    <property type="term" value="P:endoplasmic reticulum to Golgi vesicle-mediated transport"/>
    <property type="evidence" value="ECO:0007669"/>
    <property type="project" value="TreeGrafter"/>
</dbReference>
<dbReference type="InterPro" id="IPR028565">
    <property type="entry name" value="MHD"/>
</dbReference>
<keyword evidence="3 9" id="KW-0963">Cytoplasm</keyword>
<comment type="function">
    <text evidence="9">The coatomer is a cytosolic protein complex that binds to dilysine motifs and reversibly associates with Golgi non-clathrin-coated vesicles, which further mediate biosynthetic protein transport from the ER, via the Golgi up to the trans Golgi network. Coatomer complex is required for budding from Golgi membranes, and is essential for the retrograde Golgi-to-ER transport of dilysine-tagged proteins.</text>
</comment>
<keyword evidence="6 9" id="KW-0333">Golgi apparatus</keyword>
<feature type="coiled-coil region" evidence="11">
    <location>
        <begin position="137"/>
        <end position="174"/>
    </location>
</feature>
<dbReference type="PANTHER" id="PTHR10121:SF0">
    <property type="entry name" value="COATOMER SUBUNIT DELTA"/>
    <property type="match status" value="1"/>
</dbReference>
<evidence type="ECO:0000256" key="3">
    <source>
        <dbReference type="ARBA" id="ARBA00022490"/>
    </source>
</evidence>
<comment type="similarity">
    <text evidence="1 9">Belongs to the adaptor complexes medium subunit family. Delta-COP subfamily.</text>
</comment>
<keyword evidence="2 9" id="KW-0813">Transport</keyword>
<evidence type="ECO:0000256" key="4">
    <source>
        <dbReference type="ARBA" id="ARBA00022892"/>
    </source>
</evidence>
<evidence type="ECO:0000256" key="5">
    <source>
        <dbReference type="ARBA" id="ARBA00022927"/>
    </source>
</evidence>
<dbReference type="GO" id="GO:0000139">
    <property type="term" value="C:Golgi membrane"/>
    <property type="evidence" value="ECO:0007669"/>
    <property type="project" value="UniProtKB-SubCell"/>
</dbReference>
<evidence type="ECO:0000256" key="9">
    <source>
        <dbReference type="RuleBase" id="RU364018"/>
    </source>
</evidence>
<evidence type="ECO:0000256" key="7">
    <source>
        <dbReference type="ARBA" id="ARBA00023136"/>
    </source>
</evidence>
<dbReference type="AlphaFoldDB" id="A0A9P7B667"/>
<comment type="subunit">
    <text evidence="9">Oligomeric complex that consists of at least the alpha, beta, beta', gamma, delta, epsilon and zeta subunits.</text>
</comment>
<dbReference type="Gene3D" id="3.30.450.60">
    <property type="match status" value="1"/>
</dbReference>
<dbReference type="InterPro" id="IPR027059">
    <property type="entry name" value="Coatomer_dsu"/>
</dbReference>
<dbReference type="Gene3D" id="2.60.40.1170">
    <property type="entry name" value="Mu homology domain, subdomain B"/>
    <property type="match status" value="2"/>
</dbReference>
<evidence type="ECO:0000256" key="1">
    <source>
        <dbReference type="ARBA" id="ARBA00010516"/>
    </source>
</evidence>
<dbReference type="CDD" id="cd14830">
    <property type="entry name" value="Delta_COP_N"/>
    <property type="match status" value="1"/>
</dbReference>
<evidence type="ECO:0000313" key="14">
    <source>
        <dbReference type="EMBL" id="KAG0660318.1"/>
    </source>
</evidence>
<gene>
    <name evidence="14" type="ORF">C6P45_001614</name>
</gene>
<keyword evidence="7 9" id="KW-0472">Membrane</keyword>
<dbReference type="GO" id="GO:0006890">
    <property type="term" value="P:retrograde vesicle-mediated transport, Golgi to endoplasmic reticulum"/>
    <property type="evidence" value="ECO:0007669"/>
    <property type="project" value="UniProtKB-UniRule"/>
</dbReference>
<accession>A0A9P7B667</accession>
<protein>
    <recommendedName>
        <fullName evidence="9">Coatomer subunit delta</fullName>
    </recommendedName>
</protein>
<keyword evidence="15" id="KW-1185">Reference proteome</keyword>
<dbReference type="EMBL" id="PUHR01000178">
    <property type="protein sequence ID" value="KAG0660318.1"/>
    <property type="molecule type" value="Genomic_DNA"/>
</dbReference>
<dbReference type="Proteomes" id="UP000750334">
    <property type="component" value="Unassembled WGS sequence"/>
</dbReference>
<comment type="subcellular location">
    <subcellularLocation>
        <location evidence="9 10">Cytoplasm</location>
    </subcellularLocation>
    <subcellularLocation>
        <location evidence="9 10">Cytoplasmic vesicle</location>
        <location evidence="9 10">COPI-coated vesicle membrane</location>
        <topology evidence="9 10">Peripheral membrane protein</topology>
        <orientation evidence="9 10">Cytoplasmic side</orientation>
    </subcellularLocation>
    <subcellularLocation>
        <location evidence="9 10">Golgi apparatus membrane</location>
        <topology evidence="9 10">Peripheral membrane protein</topology>
        <orientation evidence="9 10">Cytoplasmic side</orientation>
    </subcellularLocation>
</comment>
<keyword evidence="8 9" id="KW-0968">Cytoplasmic vesicle</keyword>
<dbReference type="FunFam" id="3.30.450.60:FF:000020">
    <property type="entry name" value="Coatomer subunit delta"/>
    <property type="match status" value="1"/>
</dbReference>
<dbReference type="GO" id="GO:0051645">
    <property type="term" value="P:Golgi localization"/>
    <property type="evidence" value="ECO:0007669"/>
    <property type="project" value="TreeGrafter"/>
</dbReference>
<dbReference type="SUPFAM" id="SSF64356">
    <property type="entry name" value="SNARE-like"/>
    <property type="match status" value="1"/>
</dbReference>
<evidence type="ECO:0000256" key="10">
    <source>
        <dbReference type="RuleBase" id="RU366052"/>
    </source>
</evidence>
<evidence type="ECO:0000256" key="8">
    <source>
        <dbReference type="ARBA" id="ARBA00023329"/>
    </source>
</evidence>
<dbReference type="PANTHER" id="PTHR10121">
    <property type="entry name" value="COATOMER SUBUNIT DELTA"/>
    <property type="match status" value="1"/>
</dbReference>
<dbReference type="Pfam" id="PF01217">
    <property type="entry name" value="Clat_adaptor_s"/>
    <property type="match status" value="1"/>
</dbReference>
<dbReference type="PROSITE" id="PS51072">
    <property type="entry name" value="MHD"/>
    <property type="match status" value="1"/>
</dbReference>
<organism evidence="14 15">
    <name type="scientific">Maudiozyma exigua</name>
    <name type="common">Yeast</name>
    <name type="synonym">Kazachstania exigua</name>
    <dbReference type="NCBI Taxonomy" id="34358"/>
    <lineage>
        <taxon>Eukaryota</taxon>
        <taxon>Fungi</taxon>
        <taxon>Dikarya</taxon>
        <taxon>Ascomycota</taxon>
        <taxon>Saccharomycotina</taxon>
        <taxon>Saccharomycetes</taxon>
        <taxon>Saccharomycetales</taxon>
        <taxon>Saccharomycetaceae</taxon>
        <taxon>Maudiozyma</taxon>
    </lineage>
</organism>
<evidence type="ECO:0000256" key="6">
    <source>
        <dbReference type="ARBA" id="ARBA00023034"/>
    </source>
</evidence>
<dbReference type="InterPro" id="IPR036168">
    <property type="entry name" value="AP2_Mu_C_sf"/>
</dbReference>
<keyword evidence="11" id="KW-0175">Coiled coil</keyword>
<comment type="caution">
    <text evidence="14">The sequence shown here is derived from an EMBL/GenBank/DDBJ whole genome shotgun (WGS) entry which is preliminary data.</text>
</comment>
<dbReference type="Pfam" id="PF00928">
    <property type="entry name" value="Adap_comp_sub"/>
    <property type="match status" value="1"/>
</dbReference>
<dbReference type="SUPFAM" id="SSF49447">
    <property type="entry name" value="Second domain of Mu2 adaptin subunit (ap50) of ap2 adaptor"/>
    <property type="match status" value="1"/>
</dbReference>
<evidence type="ECO:0000256" key="2">
    <source>
        <dbReference type="ARBA" id="ARBA00022448"/>
    </source>
</evidence>
<reference evidence="14 15" key="1">
    <citation type="submission" date="2020-11" db="EMBL/GenBank/DDBJ databases">
        <title>Kefir isolates.</title>
        <authorList>
            <person name="Marcisauskas S."/>
            <person name="Kim Y."/>
            <person name="Blasche S."/>
        </authorList>
    </citation>
    <scope>NUCLEOTIDE SEQUENCE [LARGE SCALE GENOMIC DNA]</scope>
    <source>
        <strain evidence="14 15">OG2</strain>
    </source>
</reference>
<sequence>MVVLAASITTTSGKPLLSRQFKDLSKDRVMELLSNFQNLVSTISSDHTFVEDRHVRYVYKPFDEFYIILITNRQSNIIQDLATLNLFSQTINSFVTNCDEYEIYDNAFEILSSFDEIICMGYKENLNSTQVSTFLSMESHTEKIQEIIERNKEMEATEERKRRAKEIARKEQDRKNGIISPEGLMGESGSHFASSNDPNVRNAYNSYYGHSQAAAKAQSVYTNKEYTSNYAQYDTYKSNLGKPTNTMRGGNQSASGNISSTTSASTRFVLDGSKAQYFQFEDVKPENKGILLSVNETINASFNRDGSIQSSELKGVFEVRVNDSELADLLIKLDDSVNVKDRTFQFKSHPNIDKNQFLNEKLISLKDKTKNFPHNDQSLGVLRWRKVGKADDTSLVPIELSTWVTPNSSGDSFDVTIEFEINQDLQGVKVENLGFIIPVPTRSATINEDNNDFNATILEINDEVGIVIKIGSPLESNQTGSVSLTVPGDMEDALFPIDACFTIKDCSISGINVDSVTKRDNTTETYTYDLIRNITTDEYNIM</sequence>
<keyword evidence="4 9" id="KW-0931">ER-Golgi transport</keyword>
<dbReference type="InterPro" id="IPR011012">
    <property type="entry name" value="Longin-like_dom_sf"/>
</dbReference>
<evidence type="ECO:0000256" key="11">
    <source>
        <dbReference type="SAM" id="Coils"/>
    </source>
</evidence>
<name>A0A9P7B667_MAUEX</name>